<sequence length="490" mass="57184">MVEETIMVFMDDFFVVGHYFDHCLDNLAEVLKRCKDCNLVLNWEKFHFMVKEGIILGHRISRKGTEVDRDKVEVIERLPTPISIMLEVFLGQRVLIEELKKKFVSAPIIITPDWGNFSADAPLGVKVFYGKKDEKPRLIRWVLLLQEFYFVVKNHKGTNNQVIDHLSRLDAEALLELGDKSEMNDMFLDEKVLVASHDLIPWFVDFTNYLASDLVLSYPLSHHDVKMFFLYESYLYHICADGIICHCAPEVEILSVLEAFHSSSVAGHRSSVYTARKILQCGYYWPTIYQDSHDFAKSHDRCQREGGISKRQELPMNLIMVIELFDIRGNDFMGPFVSSFGRSIFLLWLIMYQSGWKQLRSPKMKTSGQVEVFKREQKQIFAKLVNANRTDLSRKPNDSLWACRTAYKTPVGMSPYQLVYGKSCHLPVEQKHRAMWAMKKLNLDRDDTSTQIVNDFNLFDEFCLKAYESAALYKEKLNKYHDQRIEKREF</sequence>
<accession>A0ABM1HL29</accession>
<dbReference type="Gene3D" id="3.30.70.270">
    <property type="match status" value="1"/>
</dbReference>
<dbReference type="InterPro" id="IPR036397">
    <property type="entry name" value="RNaseH_sf"/>
</dbReference>
<keyword evidence="2" id="KW-1185">Reference proteome</keyword>
<protein>
    <submittedName>
        <fullName evidence="3">Uncharacterized protein LOC107030205</fullName>
    </submittedName>
</protein>
<organism evidence="2 3">
    <name type="scientific">Solanum pennellii</name>
    <name type="common">Tomato</name>
    <name type="synonym">Lycopersicon pennellii</name>
    <dbReference type="NCBI Taxonomy" id="28526"/>
    <lineage>
        <taxon>Eukaryota</taxon>
        <taxon>Viridiplantae</taxon>
        <taxon>Streptophyta</taxon>
        <taxon>Embryophyta</taxon>
        <taxon>Tracheophyta</taxon>
        <taxon>Spermatophyta</taxon>
        <taxon>Magnoliopsida</taxon>
        <taxon>eudicotyledons</taxon>
        <taxon>Gunneridae</taxon>
        <taxon>Pentapetalae</taxon>
        <taxon>asterids</taxon>
        <taxon>lamiids</taxon>
        <taxon>Solanales</taxon>
        <taxon>Solanaceae</taxon>
        <taxon>Solanoideae</taxon>
        <taxon>Solaneae</taxon>
        <taxon>Solanum</taxon>
        <taxon>Solanum subgen. Lycopersicon</taxon>
    </lineage>
</organism>
<dbReference type="InterPro" id="IPR041588">
    <property type="entry name" value="Integrase_H2C2"/>
</dbReference>
<dbReference type="Proteomes" id="UP000694930">
    <property type="component" value="Chromosome 9"/>
</dbReference>
<dbReference type="InterPro" id="IPR043128">
    <property type="entry name" value="Rev_trsase/Diguanyl_cyclase"/>
</dbReference>
<dbReference type="RefSeq" id="XP_015087060.1">
    <property type="nucleotide sequence ID" value="XM_015231574.1"/>
</dbReference>
<evidence type="ECO:0000259" key="1">
    <source>
        <dbReference type="Pfam" id="PF17921"/>
    </source>
</evidence>
<reference evidence="3" key="2">
    <citation type="submission" date="2025-08" db="UniProtKB">
        <authorList>
            <consortium name="RefSeq"/>
        </authorList>
    </citation>
    <scope>IDENTIFICATION</scope>
</reference>
<dbReference type="Pfam" id="PF17921">
    <property type="entry name" value="Integrase_H2C2"/>
    <property type="match status" value="1"/>
</dbReference>
<dbReference type="Gene3D" id="3.30.420.10">
    <property type="entry name" value="Ribonuclease H-like superfamily/Ribonuclease H"/>
    <property type="match status" value="1"/>
</dbReference>
<name>A0ABM1HL29_SOLPN</name>
<dbReference type="InterPro" id="IPR043502">
    <property type="entry name" value="DNA/RNA_pol_sf"/>
</dbReference>
<dbReference type="Gene3D" id="1.10.340.70">
    <property type="match status" value="1"/>
</dbReference>
<reference evidence="2" key="1">
    <citation type="journal article" date="2014" name="Nat. Genet.">
        <title>The genome of the stress-tolerant wild tomato species Solanum pennellii.</title>
        <authorList>
            <person name="Bolger A."/>
            <person name="Scossa F."/>
            <person name="Bolger M.E."/>
            <person name="Lanz C."/>
            <person name="Maumus F."/>
            <person name="Tohge T."/>
            <person name="Quesneville H."/>
            <person name="Alseekh S."/>
            <person name="Sorensen I."/>
            <person name="Lichtenstein G."/>
            <person name="Fich E.A."/>
            <person name="Conte M."/>
            <person name="Keller H."/>
            <person name="Schneeberger K."/>
            <person name="Schwacke R."/>
            <person name="Ofner I."/>
            <person name="Vrebalov J."/>
            <person name="Xu Y."/>
            <person name="Osorio S."/>
            <person name="Aflitos S.A."/>
            <person name="Schijlen E."/>
            <person name="Jimenez-Gomez J.M."/>
            <person name="Ryngajllo M."/>
            <person name="Kimura S."/>
            <person name="Kumar R."/>
            <person name="Koenig D."/>
            <person name="Headland L.R."/>
            <person name="Maloof J.N."/>
            <person name="Sinha N."/>
            <person name="van Ham R.C."/>
            <person name="Lankhorst R.K."/>
            <person name="Mao L."/>
            <person name="Vogel A."/>
            <person name="Arsova B."/>
            <person name="Panstruga R."/>
            <person name="Fei Z."/>
            <person name="Rose J.K."/>
            <person name="Zamir D."/>
            <person name="Carrari F."/>
            <person name="Giovannoni J.J."/>
            <person name="Weigel D."/>
            <person name="Usadel B."/>
            <person name="Fernie A.R."/>
        </authorList>
    </citation>
    <scope>NUCLEOTIDE SEQUENCE [LARGE SCALE GENOMIC DNA]</scope>
    <source>
        <strain evidence="2">cv. LA0716</strain>
    </source>
</reference>
<evidence type="ECO:0000313" key="2">
    <source>
        <dbReference type="Proteomes" id="UP000694930"/>
    </source>
</evidence>
<dbReference type="PANTHER" id="PTHR47266">
    <property type="entry name" value="ENDONUCLEASE-RELATED"/>
    <property type="match status" value="1"/>
</dbReference>
<feature type="domain" description="Integrase zinc-binding" evidence="1">
    <location>
        <begin position="249"/>
        <end position="304"/>
    </location>
</feature>
<gene>
    <name evidence="3" type="primary">LOC107030205</name>
</gene>
<dbReference type="GeneID" id="107030205"/>
<dbReference type="SUPFAM" id="SSF56672">
    <property type="entry name" value="DNA/RNA polymerases"/>
    <property type="match status" value="1"/>
</dbReference>
<dbReference type="InterPro" id="IPR052160">
    <property type="entry name" value="Gypsy_RT_Integrase-like"/>
</dbReference>
<proteinExistence type="predicted"/>
<evidence type="ECO:0000313" key="3">
    <source>
        <dbReference type="RefSeq" id="XP_015087060.1"/>
    </source>
</evidence>